<comment type="caution">
    <text evidence="2">The sequence shown here is derived from an EMBL/GenBank/DDBJ whole genome shotgun (WGS) entry which is preliminary data.</text>
</comment>
<evidence type="ECO:0000313" key="2">
    <source>
        <dbReference type="EMBL" id="MBZ3923635.1"/>
    </source>
</evidence>
<dbReference type="Proteomes" id="UP000825388">
    <property type="component" value="Unassembled WGS sequence"/>
</dbReference>
<evidence type="ECO:0008006" key="4">
    <source>
        <dbReference type="Google" id="ProtNLM"/>
    </source>
</evidence>
<feature type="chain" id="PRO_5043677723" description="PilM protein" evidence="1">
    <location>
        <begin position="23"/>
        <end position="146"/>
    </location>
</feature>
<gene>
    <name evidence="2" type="ORF">Xseb_06885</name>
</gene>
<dbReference type="RefSeq" id="WP_089113656.1">
    <property type="nucleotide sequence ID" value="NZ_LOKL01000079.1"/>
</dbReference>
<dbReference type="InterPro" id="IPR009987">
    <property type="entry name" value="IM_PilM"/>
</dbReference>
<dbReference type="Gene3D" id="3.30.1300.90">
    <property type="entry name" value="PilM protein, N-terminal domain"/>
    <property type="match status" value="1"/>
</dbReference>
<dbReference type="AlphaFoldDB" id="A0AAW4RKN9"/>
<dbReference type="InterPro" id="IPR041883">
    <property type="entry name" value="PilM_N-ter"/>
</dbReference>
<proteinExistence type="predicted"/>
<organism evidence="2 3">
    <name type="scientific">Xanthomonas citri pv. sesbaniae</name>
    <dbReference type="NCBI Taxonomy" id="473425"/>
    <lineage>
        <taxon>Bacteria</taxon>
        <taxon>Pseudomonadati</taxon>
        <taxon>Pseudomonadota</taxon>
        <taxon>Gammaproteobacteria</taxon>
        <taxon>Lysobacterales</taxon>
        <taxon>Lysobacteraceae</taxon>
        <taxon>Xanthomonas</taxon>
    </lineage>
</organism>
<dbReference type="EMBL" id="LOKL01000079">
    <property type="protein sequence ID" value="MBZ3923635.1"/>
    <property type="molecule type" value="Genomic_DNA"/>
</dbReference>
<accession>A0AAW4RKN9</accession>
<reference evidence="2" key="1">
    <citation type="submission" date="2015-12" db="EMBL/GenBank/DDBJ databases">
        <authorList>
            <person name="Bansal K."/>
            <person name="Midha S."/>
            <person name="Patil P.B."/>
        </authorList>
    </citation>
    <scope>NUCLEOTIDE SEQUENCE</scope>
    <source>
        <strain evidence="2">LMG867</strain>
    </source>
</reference>
<evidence type="ECO:0000313" key="3">
    <source>
        <dbReference type="Proteomes" id="UP000825388"/>
    </source>
</evidence>
<dbReference type="Pfam" id="PF07419">
    <property type="entry name" value="PilM"/>
    <property type="match status" value="1"/>
</dbReference>
<protein>
    <recommendedName>
        <fullName evidence="4">PilM protein</fullName>
    </recommendedName>
</protein>
<keyword evidence="1" id="KW-0732">Signal</keyword>
<name>A0AAW4RKN9_XANCI</name>
<feature type="signal peptide" evidence="1">
    <location>
        <begin position="1"/>
        <end position="22"/>
    </location>
</feature>
<evidence type="ECO:0000256" key="1">
    <source>
        <dbReference type="SAM" id="SignalP"/>
    </source>
</evidence>
<sequence>MFNIAVTAFFFSLLATLSMSEAAVSRQRALFSEAAVLSQSVALYGAKVAQYTSANAGFSGTAADAALGLPAYYAKFPGTGNVVSGGRSYIYMSGVAVGVQGYVYRNLGKSGATVGYAAGGRLISPGGRDQGALPGGIPAGAVVLVL</sequence>